<feature type="coiled-coil region" evidence="1">
    <location>
        <begin position="773"/>
        <end position="800"/>
    </location>
</feature>
<evidence type="ECO:0000259" key="2">
    <source>
        <dbReference type="Pfam" id="PF13514"/>
    </source>
</evidence>
<feature type="coiled-coil region" evidence="1">
    <location>
        <begin position="695"/>
        <end position="739"/>
    </location>
</feature>
<keyword evidence="1" id="KW-0175">Coiled coil</keyword>
<dbReference type="OrthoDB" id="9789562at2"/>
<feature type="coiled-coil region" evidence="1">
    <location>
        <begin position="488"/>
        <end position="529"/>
    </location>
</feature>
<dbReference type="Gene3D" id="3.40.50.300">
    <property type="entry name" value="P-loop containing nucleotide triphosphate hydrolases"/>
    <property type="match status" value="2"/>
</dbReference>
<dbReference type="STRING" id="661478.OP10G_2058"/>
<accession>A0A068NPQ3</accession>
<evidence type="ECO:0000256" key="1">
    <source>
        <dbReference type="SAM" id="Coils"/>
    </source>
</evidence>
<dbReference type="EMBL" id="CP007139">
    <property type="protein sequence ID" value="AIE85426.1"/>
    <property type="molecule type" value="Genomic_DNA"/>
</dbReference>
<dbReference type="Pfam" id="PF13514">
    <property type="entry name" value="AAA_27"/>
    <property type="match status" value="1"/>
</dbReference>
<dbReference type="SUPFAM" id="SSF52540">
    <property type="entry name" value="P-loop containing nucleoside triphosphate hydrolases"/>
    <property type="match status" value="1"/>
</dbReference>
<sequence>MRIRTLNLEAYGPFEGEILTFETSSRGFHIVYGPNEAGKSSALRAIEALLFGIETKTDDNFRHEYKKLRISAELEGSENLFVRRRKGREKTLLDAADRDIDPAILDRMLGGASRELFRDLWGLSYATLRAGAQDLLQQQGNLTNALFQSGGLVHLNALLKDLEAEAKKLYRPQGSSVFKALSETHKLARLRMNGASVSGSQYDRVRKGEEVERQNRDAKELDFQQIQAELGRLERLKNAAPTVGQYLAASQRLSDLGRLPQLPGDSRSRRTECELQISIAASQAEAAEARAERERTAIDRLEVDDAVLERQNEVRDLVLAAARVREALGKVDAEHRPVFELKTEEVRRAIATYGLGVSLDRIENDLPDQRTRSRLRALGAAYDKALGDLSSRSEAVDASRREVSWWEEEWEGLPAEVPLEGLVAAIESARALGDIEDRLTRLRAENQRNRRQLDDRLAAMSPGVGGWDALARASIPNEAAVASSKRRFESVAGELREAESELRREQEDLLRAKSELRQLESSGRVLQREDVESARRDRDELFGELRQHWQSASEAEIGLYQTKVESSDRIADELGRDAERVSRATQLREKIESSEERIALLVDRQGLVVSEAEAADREWKALWRPASVVPLGHEAMERWRLERATLLADHQSLGRSESEAADLDRRVREACAALDAVSETGDSLSIRLNHAMKTAERLASQKQRREEIAKLLRQERVRLRDAEAALKTAQATRDLAEGAWRNAASAFGSDATWAEVGEALDGLGLIDAAVQARSAASAAIEAARAQAEEFERSAKLLGDALGETERDPALLAARLDARLRTAQASSAERTQRQERLVLETQEAEGHRKAEERGRAEIAALLLVAGASDLADLERIERLCELRDQYAETKRTAEETLAAFVGGGDLDRFVREVDSEDRDSLPARISVQEARAEAAREGANRAREDWKEANMKLQAIAGADDAADAAADMESAAAGMATTFERYASVRAAYHVIRAVADRYREENQGPILQKAGERLATLTGSDFSDLVARVGDSDQVELFAVRSDGSQVSIPGMSEGTRDSLFLALRLASLEERIARTPPLPLILDDVLIHLDDRRTGFALRALADFADSAQVILFTHHRHIVELAQSVIPDRFQQVEMRVSTPAR</sequence>
<dbReference type="PANTHER" id="PTHR41259">
    <property type="entry name" value="DOUBLE-STRAND BREAK REPAIR RAD50 ATPASE, PUTATIVE-RELATED"/>
    <property type="match status" value="1"/>
</dbReference>
<evidence type="ECO:0000313" key="3">
    <source>
        <dbReference type="EMBL" id="AIE85426.1"/>
    </source>
</evidence>
<dbReference type="InterPro" id="IPR027417">
    <property type="entry name" value="P-loop_NTPase"/>
</dbReference>
<dbReference type="InterPro" id="IPR038734">
    <property type="entry name" value="YhaN_AAA"/>
</dbReference>
<dbReference type="KEGG" id="fgi:OP10G_2058"/>
<protein>
    <submittedName>
        <fullName evidence="3">SMC domain protein</fullName>
    </submittedName>
</protein>
<dbReference type="RefSeq" id="WP_025226000.1">
    <property type="nucleotide sequence ID" value="NZ_CP007139.1"/>
</dbReference>
<dbReference type="HOGENOM" id="CLU_006135_0_0_0"/>
<name>A0A068NPQ3_FIMGI</name>
<proteinExistence type="predicted"/>
<reference evidence="3 4" key="1">
    <citation type="journal article" date="2014" name="PLoS ONE">
        <title>The first complete genome sequence of the class fimbriimonadia in the phylum armatimonadetes.</title>
        <authorList>
            <person name="Hu Z.Y."/>
            <person name="Wang Y.Z."/>
            <person name="Im W.T."/>
            <person name="Wang S.Y."/>
            <person name="Zhao G.P."/>
            <person name="Zheng H.J."/>
            <person name="Quan Z.X."/>
        </authorList>
    </citation>
    <scope>NUCLEOTIDE SEQUENCE [LARGE SCALE GENOMIC DNA]</scope>
    <source>
        <strain evidence="3">Gsoil 348</strain>
    </source>
</reference>
<organism evidence="3 4">
    <name type="scientific">Fimbriimonas ginsengisoli Gsoil 348</name>
    <dbReference type="NCBI Taxonomy" id="661478"/>
    <lineage>
        <taxon>Bacteria</taxon>
        <taxon>Bacillati</taxon>
        <taxon>Armatimonadota</taxon>
        <taxon>Fimbriimonadia</taxon>
        <taxon>Fimbriimonadales</taxon>
        <taxon>Fimbriimonadaceae</taxon>
        <taxon>Fimbriimonas</taxon>
    </lineage>
</organism>
<gene>
    <name evidence="3" type="ORF">OP10G_2058</name>
</gene>
<dbReference type="Proteomes" id="UP000027982">
    <property type="component" value="Chromosome"/>
</dbReference>
<keyword evidence="4" id="KW-1185">Reference proteome</keyword>
<dbReference type="eggNOG" id="COG4717">
    <property type="taxonomic scope" value="Bacteria"/>
</dbReference>
<feature type="domain" description="YhaN AAA" evidence="2">
    <location>
        <begin position="1"/>
        <end position="201"/>
    </location>
</feature>
<evidence type="ECO:0000313" key="4">
    <source>
        <dbReference type="Proteomes" id="UP000027982"/>
    </source>
</evidence>
<dbReference type="AlphaFoldDB" id="A0A068NPQ3"/>
<dbReference type="PANTHER" id="PTHR41259:SF1">
    <property type="entry name" value="DOUBLE-STRAND BREAK REPAIR RAD50 ATPASE, PUTATIVE-RELATED"/>
    <property type="match status" value="1"/>
</dbReference>